<dbReference type="EMBL" id="JBHTAP010000001">
    <property type="protein sequence ID" value="MFC7236440.1"/>
    <property type="molecule type" value="Genomic_DNA"/>
</dbReference>
<feature type="transmembrane region" description="Helical" evidence="2">
    <location>
        <begin position="46"/>
        <end position="66"/>
    </location>
</feature>
<name>A0ABD5ZSF6_9EURY</name>
<feature type="transmembrane region" description="Helical" evidence="2">
    <location>
        <begin position="136"/>
        <end position="155"/>
    </location>
</feature>
<feature type="region of interest" description="Disordered" evidence="1">
    <location>
        <begin position="244"/>
        <end position="280"/>
    </location>
</feature>
<evidence type="ECO:0000256" key="1">
    <source>
        <dbReference type="SAM" id="MobiDB-lite"/>
    </source>
</evidence>
<evidence type="ECO:0000313" key="4">
    <source>
        <dbReference type="Proteomes" id="UP001596398"/>
    </source>
</evidence>
<protein>
    <submittedName>
        <fullName evidence="3">DUF4013 domain-containing protein</fullName>
    </submittedName>
</protein>
<dbReference type="GeneID" id="79268161"/>
<gene>
    <name evidence="3" type="ORF">ACFQJ4_14080</name>
</gene>
<feature type="transmembrane region" description="Helical" evidence="2">
    <location>
        <begin position="94"/>
        <end position="116"/>
    </location>
</feature>
<proteinExistence type="predicted"/>
<dbReference type="InterPro" id="IPR025098">
    <property type="entry name" value="DUF4013"/>
</dbReference>
<keyword evidence="2" id="KW-0812">Transmembrane</keyword>
<comment type="caution">
    <text evidence="3">The sequence shown here is derived from an EMBL/GenBank/DDBJ whole genome shotgun (WGS) entry which is preliminary data.</text>
</comment>
<accession>A0ABD5ZSF6</accession>
<keyword evidence="2" id="KW-0472">Membrane</keyword>
<dbReference type="Proteomes" id="UP001596398">
    <property type="component" value="Unassembled WGS sequence"/>
</dbReference>
<reference evidence="3 4" key="1">
    <citation type="journal article" date="2019" name="Int. J. Syst. Evol. Microbiol.">
        <title>The Global Catalogue of Microorganisms (GCM) 10K type strain sequencing project: providing services to taxonomists for standard genome sequencing and annotation.</title>
        <authorList>
            <consortium name="The Broad Institute Genomics Platform"/>
            <consortium name="The Broad Institute Genome Sequencing Center for Infectious Disease"/>
            <person name="Wu L."/>
            <person name="Ma J."/>
        </authorList>
    </citation>
    <scope>NUCLEOTIDE SEQUENCE [LARGE SCALE GENOMIC DNA]</scope>
    <source>
        <strain evidence="3 4">DT85</strain>
    </source>
</reference>
<feature type="transmembrane region" description="Helical" evidence="2">
    <location>
        <begin position="20"/>
        <end position="40"/>
    </location>
</feature>
<dbReference type="RefSeq" id="WP_276234596.1">
    <property type="nucleotide sequence ID" value="NZ_CP119802.1"/>
</dbReference>
<dbReference type="Pfam" id="PF13197">
    <property type="entry name" value="DUF4013"/>
    <property type="match status" value="1"/>
</dbReference>
<sequence length="280" mass="28509">MLREALDFPTAGRHGARSLLAGSGFVLVAAVLAGGASYAFDTDRTILAAALAALVLLPLLLVRGYYYRALKTAATAPDPVAPSFGGVGSLLRGALAALVVSAAYALPAGALFAVAAAARVLPDSWGADAVLVGESLGALAALVGIAALVGALYLVPAATATMAREGSLRAALRVRSVGNAAASEDYAVGWVLSVFLQWTLVPVAAALSALVVGVVLYFLTGVATRYVWGMSYASSVGVEPEGIDTVGVTPSSVRRDHDDDTPVGRTDRDPDTERVADEGR</sequence>
<keyword evidence="2" id="KW-1133">Transmembrane helix</keyword>
<dbReference type="AlphaFoldDB" id="A0ABD5ZSF6"/>
<keyword evidence="4" id="KW-1185">Reference proteome</keyword>
<organism evidence="3 4">
    <name type="scientific">Halosegnis marinus</name>
    <dbReference type="NCBI Taxonomy" id="3034023"/>
    <lineage>
        <taxon>Archaea</taxon>
        <taxon>Methanobacteriati</taxon>
        <taxon>Methanobacteriota</taxon>
        <taxon>Stenosarchaea group</taxon>
        <taxon>Halobacteria</taxon>
        <taxon>Halobacteriales</taxon>
        <taxon>Natronomonadaceae</taxon>
        <taxon>Halosegnis</taxon>
    </lineage>
</organism>
<feature type="transmembrane region" description="Helical" evidence="2">
    <location>
        <begin position="204"/>
        <end position="228"/>
    </location>
</feature>
<evidence type="ECO:0000313" key="3">
    <source>
        <dbReference type="EMBL" id="MFC7236440.1"/>
    </source>
</evidence>
<feature type="compositionally biased region" description="Basic and acidic residues" evidence="1">
    <location>
        <begin position="253"/>
        <end position="280"/>
    </location>
</feature>
<evidence type="ECO:0000256" key="2">
    <source>
        <dbReference type="SAM" id="Phobius"/>
    </source>
</evidence>